<organism evidence="2">
    <name type="scientific">marine sediment metagenome</name>
    <dbReference type="NCBI Taxonomy" id="412755"/>
    <lineage>
        <taxon>unclassified sequences</taxon>
        <taxon>metagenomes</taxon>
        <taxon>ecological metagenomes</taxon>
    </lineage>
</organism>
<reference evidence="2" key="1">
    <citation type="journal article" date="2015" name="Nature">
        <title>Complex archaea that bridge the gap between prokaryotes and eukaryotes.</title>
        <authorList>
            <person name="Spang A."/>
            <person name="Saw J.H."/>
            <person name="Jorgensen S.L."/>
            <person name="Zaremba-Niedzwiedzka K."/>
            <person name="Martijn J."/>
            <person name="Lind A.E."/>
            <person name="van Eijk R."/>
            <person name="Schleper C."/>
            <person name="Guy L."/>
            <person name="Ettema T.J."/>
        </authorList>
    </citation>
    <scope>NUCLEOTIDE SEQUENCE</scope>
</reference>
<dbReference type="PANTHER" id="PTHR11669">
    <property type="entry name" value="REPLICATION FACTOR C / DNA POLYMERASE III GAMMA-TAU SUBUNIT"/>
    <property type="match status" value="1"/>
</dbReference>
<proteinExistence type="predicted"/>
<dbReference type="GO" id="GO:0006261">
    <property type="term" value="P:DNA-templated DNA replication"/>
    <property type="evidence" value="ECO:0007669"/>
    <property type="project" value="TreeGrafter"/>
</dbReference>
<dbReference type="SUPFAM" id="SSF52540">
    <property type="entry name" value="P-loop containing nucleoside triphosphate hydrolases"/>
    <property type="match status" value="1"/>
</dbReference>
<dbReference type="InterPro" id="IPR027417">
    <property type="entry name" value="P-loop_NTPase"/>
</dbReference>
<evidence type="ECO:0000259" key="1">
    <source>
        <dbReference type="SMART" id="SM00382"/>
    </source>
</evidence>
<protein>
    <recommendedName>
        <fullName evidence="1">AAA+ ATPase domain-containing protein</fullName>
    </recommendedName>
</protein>
<evidence type="ECO:0000313" key="2">
    <source>
        <dbReference type="EMBL" id="KKN56721.1"/>
    </source>
</evidence>
<sequence length="311" mass="34977">MPLHIDYRPNDFDQVIGNTSTIKSMLTILERENKDFPHAIMLHGPRGTGKTTLAYIWAKHLGCPPEIKKGETNIDFREIDTAQQTGVDTARDIRGEIRYRPINSDVRVYLLDECHKMSPAFQNGMLKATEKPPSFVYFILCTTEPNKIIPTLTSRCMKFATEKASDIDLQNLALDIFESEGLINISSDILNALVKSADGAPRELLINMDKILDLDPDEMMEAIIQVDQQQVIDLCRALIKKQPWSAIAQILQGIKDNPEQVRLAVMGYMSTVLLNNDRLDSHALLIMNCFKDPNFNNGKPGLVTACAEVYI</sequence>
<dbReference type="PANTHER" id="PTHR11669:SF0">
    <property type="entry name" value="PROTEIN STICHEL-LIKE 2"/>
    <property type="match status" value="1"/>
</dbReference>
<name>A0A0F9U5Z5_9ZZZZ</name>
<accession>A0A0F9U5Z5</accession>
<dbReference type="InterPro" id="IPR050238">
    <property type="entry name" value="DNA_Rep/Repair_Clamp_Loader"/>
</dbReference>
<dbReference type="Pfam" id="PF13177">
    <property type="entry name" value="DNA_pol3_delta2"/>
    <property type="match status" value="1"/>
</dbReference>
<gene>
    <name evidence="2" type="ORF">LCGC14_0569500</name>
</gene>
<dbReference type="SMART" id="SM00382">
    <property type="entry name" value="AAA"/>
    <property type="match status" value="1"/>
</dbReference>
<comment type="caution">
    <text evidence="2">The sequence shown here is derived from an EMBL/GenBank/DDBJ whole genome shotgun (WGS) entry which is preliminary data.</text>
</comment>
<dbReference type="AlphaFoldDB" id="A0A0F9U5Z5"/>
<dbReference type="Gene3D" id="3.40.50.300">
    <property type="entry name" value="P-loop containing nucleotide triphosphate hydrolases"/>
    <property type="match status" value="1"/>
</dbReference>
<dbReference type="EMBL" id="LAZR01000834">
    <property type="protein sequence ID" value="KKN56721.1"/>
    <property type="molecule type" value="Genomic_DNA"/>
</dbReference>
<feature type="domain" description="AAA+ ATPase" evidence="1">
    <location>
        <begin position="36"/>
        <end position="175"/>
    </location>
</feature>
<dbReference type="InterPro" id="IPR003593">
    <property type="entry name" value="AAA+_ATPase"/>
</dbReference>
<dbReference type="CDD" id="cd00009">
    <property type="entry name" value="AAA"/>
    <property type="match status" value="1"/>
</dbReference>